<protein>
    <submittedName>
        <fullName evidence="6">Penicillin-binding protein 2</fullName>
    </submittedName>
</protein>
<comment type="subcellular location">
    <subcellularLocation>
        <location evidence="1">Membrane</location>
    </subcellularLocation>
</comment>
<evidence type="ECO:0000313" key="7">
    <source>
        <dbReference type="Proteomes" id="UP001177295"/>
    </source>
</evidence>
<evidence type="ECO:0000259" key="5">
    <source>
        <dbReference type="Pfam" id="PF03717"/>
    </source>
</evidence>
<evidence type="ECO:0000256" key="1">
    <source>
        <dbReference type="ARBA" id="ARBA00004370"/>
    </source>
</evidence>
<sequence length="582" mass="62851">MNIGSRGDARIGVLGVLTLVALLVMVAQLFRVQVLQHNYYVQLADKEHIKKFTLRAARGEIYAMDGNAPAKLVMNTTVYTVWVDPTLVTDKQKVIDVMNRVAGGNVRKDFRQYLDAKNTRYQVIATKVNRVQAQKIKDEKLAGVGFDASTQRVYPEGALASQVLGFVNGEGRGKYGFEQANDETLAGKDGELKTVTDVRDVPLTVTDKNIKKPAVNGKNMVLTIDRNVQSKVEEALAAGVKRSGATRASAIVMDPQTGKVLAMANVPTYDPSNLNVKDVAVFNNSTISNPYEPGSDIKTFTVATGIDRGAITPDSTYDNTGKIKVEDITINNATKNAAVTGTITMQTALNWSLNTGMVTIAQRLGNGTYITRAARDTIYEYFHDKFKLGELTGIELANEAKGTIISPLQQEGNAVRYSNMVFGQGMDATMLQVASGFCAVVNGGTYFAPTIINGTISNDGVFAPAGTKAQARVITEATSTTVREMVHQSHYATYNPKDGSERYLVGGKTGTSETIVNGKYASNQTIGTYLGYGGEKGQTPRYVIMVEIAANGKDMGGGSDAKPIFNDISNWMLNYLMLTPQG</sequence>
<evidence type="ECO:0000313" key="6">
    <source>
        <dbReference type="EMBL" id="WIO45901.1"/>
    </source>
</evidence>
<keyword evidence="7" id="KW-1185">Reference proteome</keyword>
<dbReference type="RefSeq" id="WP_376754269.1">
    <property type="nucleotide sequence ID" value="NZ_CP124550.1"/>
</dbReference>
<gene>
    <name evidence="6" type="ORF">SEML1_0271</name>
</gene>
<dbReference type="Gene3D" id="3.90.1310.10">
    <property type="entry name" value="Penicillin-binding protein 2a (Domain 2)"/>
    <property type="match status" value="1"/>
</dbReference>
<reference evidence="6 7" key="1">
    <citation type="journal article" date="2023" name="Cell">
        <title>Genetic manipulation of Patescibacteria provides mechanistic insights into microbial dark matter and the epibiotic lifestyle.</title>
        <authorList>
            <person name="Wang Y."/>
            <person name="Gallagher L.A."/>
            <person name="Andrade P.A."/>
            <person name="Liu A."/>
            <person name="Humphreys I.R."/>
            <person name="Turkarslan S."/>
            <person name="Cutler K.J."/>
            <person name="Arrieta-Ortiz M.L."/>
            <person name="Li Y."/>
            <person name="Radey M.C."/>
            <person name="McLean J.S."/>
            <person name="Cong Q."/>
            <person name="Baker D."/>
            <person name="Baliga N.S."/>
            <person name="Peterson S.B."/>
            <person name="Mougous J.D."/>
        </authorList>
    </citation>
    <scope>NUCLEOTIDE SEQUENCE [LARGE SCALE GENOMIC DNA]</scope>
    <source>
        <strain evidence="6 7">ML1</strain>
    </source>
</reference>
<dbReference type="EMBL" id="CP124550">
    <property type="protein sequence ID" value="WIO45901.1"/>
    <property type="molecule type" value="Genomic_DNA"/>
</dbReference>
<organism evidence="6 7">
    <name type="scientific">Candidatus Southlakia epibionticum</name>
    <dbReference type="NCBI Taxonomy" id="3043284"/>
    <lineage>
        <taxon>Bacteria</taxon>
        <taxon>Candidatus Saccharimonadota</taxon>
        <taxon>Candidatus Saccharimonadia</taxon>
        <taxon>Candidatus Saccharimonadales</taxon>
        <taxon>Candidatus Saccharimonadaceae</taxon>
        <taxon>Candidatus Southlakia</taxon>
    </lineage>
</organism>
<dbReference type="InterPro" id="IPR005311">
    <property type="entry name" value="PBP_dimer"/>
</dbReference>
<evidence type="ECO:0000259" key="4">
    <source>
        <dbReference type="Pfam" id="PF00905"/>
    </source>
</evidence>
<feature type="domain" description="Penicillin-binding protein transpeptidase" evidence="4">
    <location>
        <begin position="249"/>
        <end position="569"/>
    </location>
</feature>
<evidence type="ECO:0000256" key="3">
    <source>
        <dbReference type="SAM" id="Phobius"/>
    </source>
</evidence>
<keyword evidence="3" id="KW-0812">Transmembrane</keyword>
<dbReference type="InterPro" id="IPR012338">
    <property type="entry name" value="Beta-lactam/transpept-like"/>
</dbReference>
<dbReference type="SUPFAM" id="SSF56601">
    <property type="entry name" value="beta-lactamase/transpeptidase-like"/>
    <property type="match status" value="1"/>
</dbReference>
<dbReference type="PANTHER" id="PTHR30627:SF1">
    <property type="entry name" value="PEPTIDOGLYCAN D,D-TRANSPEPTIDASE FTSI"/>
    <property type="match status" value="1"/>
</dbReference>
<dbReference type="Proteomes" id="UP001177295">
    <property type="component" value="Chromosome"/>
</dbReference>
<dbReference type="InterPro" id="IPR001460">
    <property type="entry name" value="PCN-bd_Tpept"/>
</dbReference>
<feature type="transmembrane region" description="Helical" evidence="3">
    <location>
        <begin position="12"/>
        <end position="30"/>
    </location>
</feature>
<accession>A0ABY8WWE6</accession>
<keyword evidence="3" id="KW-1133">Transmembrane helix</keyword>
<proteinExistence type="predicted"/>
<dbReference type="PANTHER" id="PTHR30627">
    <property type="entry name" value="PEPTIDOGLYCAN D,D-TRANSPEPTIDASE"/>
    <property type="match status" value="1"/>
</dbReference>
<dbReference type="InterPro" id="IPR036138">
    <property type="entry name" value="PBP_dimer_sf"/>
</dbReference>
<dbReference type="Gene3D" id="3.40.710.10">
    <property type="entry name" value="DD-peptidase/beta-lactamase superfamily"/>
    <property type="match status" value="1"/>
</dbReference>
<feature type="domain" description="Penicillin-binding protein dimerisation" evidence="5">
    <location>
        <begin position="55"/>
        <end position="201"/>
    </location>
</feature>
<name>A0ABY8WWE6_9BACT</name>
<dbReference type="Pfam" id="PF03717">
    <property type="entry name" value="PBP_dimer"/>
    <property type="match status" value="1"/>
</dbReference>
<evidence type="ECO:0000256" key="2">
    <source>
        <dbReference type="ARBA" id="ARBA00023136"/>
    </source>
</evidence>
<dbReference type="SUPFAM" id="SSF56519">
    <property type="entry name" value="Penicillin binding protein dimerisation domain"/>
    <property type="match status" value="1"/>
</dbReference>
<dbReference type="Pfam" id="PF00905">
    <property type="entry name" value="Transpeptidase"/>
    <property type="match status" value="1"/>
</dbReference>
<keyword evidence="2 3" id="KW-0472">Membrane</keyword>
<dbReference type="InterPro" id="IPR050515">
    <property type="entry name" value="Beta-lactam/transpept"/>
</dbReference>